<dbReference type="EMBL" id="BRLB01000010">
    <property type="protein sequence ID" value="GKX30586.1"/>
    <property type="molecule type" value="Genomic_DNA"/>
</dbReference>
<evidence type="ECO:0000256" key="1">
    <source>
        <dbReference type="SAM" id="SignalP"/>
    </source>
</evidence>
<protein>
    <recommendedName>
        <fullName evidence="2">Fibronectin type-III domain-containing protein</fullName>
    </recommendedName>
</protein>
<evidence type="ECO:0000259" key="2">
    <source>
        <dbReference type="PROSITE" id="PS50853"/>
    </source>
</evidence>
<dbReference type="InterPro" id="IPR013783">
    <property type="entry name" value="Ig-like_fold"/>
</dbReference>
<dbReference type="SMART" id="SM00060">
    <property type="entry name" value="FN3"/>
    <property type="match status" value="3"/>
</dbReference>
<dbReference type="PROSITE" id="PS50853">
    <property type="entry name" value="FN3"/>
    <property type="match status" value="1"/>
</dbReference>
<evidence type="ECO:0000313" key="3">
    <source>
        <dbReference type="EMBL" id="GKX30586.1"/>
    </source>
</evidence>
<accession>A0A9W6DEV7</accession>
<name>A0A9W6DEV7_9FIRM</name>
<dbReference type="InterPro" id="IPR003961">
    <property type="entry name" value="FN3_dom"/>
</dbReference>
<organism evidence="3 4">
    <name type="scientific">Vallitalea longa</name>
    <dbReference type="NCBI Taxonomy" id="2936439"/>
    <lineage>
        <taxon>Bacteria</taxon>
        <taxon>Bacillati</taxon>
        <taxon>Bacillota</taxon>
        <taxon>Clostridia</taxon>
        <taxon>Lachnospirales</taxon>
        <taxon>Vallitaleaceae</taxon>
        <taxon>Vallitalea</taxon>
    </lineage>
</organism>
<reference evidence="3" key="1">
    <citation type="submission" date="2022-06" db="EMBL/GenBank/DDBJ databases">
        <title>Vallitalea longa sp. nov., an anaerobic bacterium isolated from marine sediment.</title>
        <authorList>
            <person name="Hirano S."/>
            <person name="Terahara T."/>
            <person name="Mori K."/>
            <person name="Hamada M."/>
            <person name="Matsumoto R."/>
            <person name="Kobayashi T."/>
        </authorList>
    </citation>
    <scope>NUCLEOTIDE SEQUENCE</scope>
    <source>
        <strain evidence="3">SH18-1</strain>
    </source>
</reference>
<keyword evidence="1" id="KW-0732">Signal</keyword>
<dbReference type="SUPFAM" id="SSF49265">
    <property type="entry name" value="Fibronectin type III"/>
    <property type="match status" value="1"/>
</dbReference>
<evidence type="ECO:0000313" key="4">
    <source>
        <dbReference type="Proteomes" id="UP001144256"/>
    </source>
</evidence>
<proteinExistence type="predicted"/>
<gene>
    <name evidence="3" type="ORF">SH1V18_30660</name>
</gene>
<sequence length="1473" mass="169474">MKKRLICLSIIICIIVQPISVMANIQIPVKDISIDDIFYIIGQDIVTGKPIIRPTMTVSWQEPDKWGTAADPKDVHKPDFYELRVNNKTSGVGETIKIDSGTQEFNDKAINVHDEIVLDTGSLYELSINPYHYHKVIIDGEVTQVLAPSTGAAKKVYGITDLNVELRPEDDSIEVVWDDIGLDSFDYRIVYAVGDYSNKSKQELLNNKEGEVNNLSVESGKIDKFYDTVKKRSRLSYKLEQNIYPGQIYSIMVEPVTEYYNSKPIVKNVNYPYIWTCSTNIDLQVYEDGEYVRLEWNIPASFKVGQDQSEYELVNATLLEYVNDQPSNIAIFNKDAATMEYYRVRRPNHPVEYQLQLCYKAVGDTSKIPIEPKSEKVPFVPQALNISPTKPLVPNLMTKSILNTLKDKPLEVINNELEKFYLVPGDSYNDNISDLLEANRTFNVIEDKDSINFVWGAFKRKDVLSTSSTYGDVITDTDVYYDIYVTRDLESLAGAKKIIDTKKYTDSSSTNILKNSKDEIVGYKQTLEYYYDKDETDLQRITPGNIYYIKIVAKKKYGNEENISEPTIVSLYFGYNGDAFEPPAISKPPLKIKDKDTTTTDVAVIWKEKWWEVIAKDTVKYNELSRWANNVWVVNENNTAKIYTKYVEGAEYFKIYEDEKEVKRLVDYVKNIDSVKYKDFELISRKIDLGADQFGVSDVKYKFCKIPYGLVQKEINIKRKDNPDYSFVDYYEKLISDDKNGISPIAWQDIEVTKDVDDEAYLYYKQDALLPNTLYLFMVYPYRQLYSGQVISAHYPAPIVVATKPEDSTVNPDPTVPNLYISDYTDTTMTLAWKYNTNFEYEIRYSLTENVEDAQVWEWKLPDNPLDPLYPTDGSYYEVTVDDLFPDTQYYFWIRSKQPTTNHESPWSNAAIGTTKDISNPLPPRGIGVASSESMKKHNYDASVTEDYISIEWLLNEDDKEKPQDDQSSINKHFVYLMEVADNGSFIDPIYIEVDGGQGDIKPSNVEILEKYLVKINKLIGNRFYYVRMKTRVIVTGKEEGQLIIKDSSGYSNPIRILTKFSNSEYDGHTDPELEILPSKDYELVYDKDEKLLTYRFRSDETGQDNMADNNVDQRLISNLIKHNTYVYKIDVSKFKDNPITKRKILIPYSVMKAFDTHKVNIIINTGDMTLEIPYESLKSNIDKQVDNYAAVPTLNINFEQFNNSYVKEFMPEDALVSVGIPQKLGIYVSTDKGTSEIKNTDKEMTMNVKAKPRYSLYGKDLITYRKDSKYNKWQVVNGKYDTYSGDVTFSTGSLGVFGIYVTDQDKIDNAKPNVKTHWSENARKKIANKYNISGLDNYDPENKITEKQMLNILYGVLTDERDIDVNKYIDKNTIRQLNNSGISKTGTFDKKTISREDAFNMFVRTYEIINDEVVKYDNDILNNIHNDSTVGSEFKESVAKAIKLGLISDPKKIRAKDSMKFGEMFSIWSIIE</sequence>
<dbReference type="Proteomes" id="UP001144256">
    <property type="component" value="Unassembled WGS sequence"/>
</dbReference>
<feature type="signal peptide" evidence="1">
    <location>
        <begin position="1"/>
        <end position="23"/>
    </location>
</feature>
<feature type="chain" id="PRO_5040804162" description="Fibronectin type-III domain-containing protein" evidence="1">
    <location>
        <begin position="24"/>
        <end position="1473"/>
    </location>
</feature>
<keyword evidence="4" id="KW-1185">Reference proteome</keyword>
<feature type="domain" description="Fibronectin type-III" evidence="2">
    <location>
        <begin position="813"/>
        <end position="918"/>
    </location>
</feature>
<comment type="caution">
    <text evidence="3">The sequence shown here is derived from an EMBL/GenBank/DDBJ whole genome shotgun (WGS) entry which is preliminary data.</text>
</comment>
<dbReference type="Gene3D" id="2.60.40.10">
    <property type="entry name" value="Immunoglobulins"/>
    <property type="match status" value="1"/>
</dbReference>
<dbReference type="InterPro" id="IPR036116">
    <property type="entry name" value="FN3_sf"/>
</dbReference>
<dbReference type="CDD" id="cd00063">
    <property type="entry name" value="FN3"/>
    <property type="match status" value="1"/>
</dbReference>
<dbReference type="RefSeq" id="WP_281816897.1">
    <property type="nucleotide sequence ID" value="NZ_BRLB01000010.1"/>
</dbReference>